<dbReference type="InterPro" id="IPR003780">
    <property type="entry name" value="COX15/CtaA_fam"/>
</dbReference>
<gene>
    <name evidence="13" type="ORF">METZ01_LOCUS63784</name>
</gene>
<sequence>MASLHRFTIFVAAATLLLITAGGLVTSTDSGLAVPDWPNTYGYFMFSFPLSKMVGGILYEHGHRLIASAVGILMIGLAVWFSRVDGRRWVRYLAWVALGAVILQGTLGGVTVLYFLPTPISVAHAGLAQLVFCLTVALALFTSPSWHTGTAAPIADRMLARLTIGTVAMVYVQVLVGAIMRHTGAGLAIPDFPLAFGHLVPPEWSWPIAIHFGHRVGALLVTLAVIATAGHVLVHHRHRLELRRLAWLLIGLVTVQFTLGALTVLSERQVGINTAHVATGAALLATVVLLTLLVHRHRFTDMPLSNTSAALPETSSAGVVR</sequence>
<organism evidence="13">
    <name type="scientific">marine metagenome</name>
    <dbReference type="NCBI Taxonomy" id="408172"/>
    <lineage>
        <taxon>unclassified sequences</taxon>
        <taxon>metagenomes</taxon>
        <taxon>ecological metagenomes</taxon>
    </lineage>
</organism>
<evidence type="ECO:0000256" key="9">
    <source>
        <dbReference type="ARBA" id="ARBA00023136"/>
    </source>
</evidence>
<accession>A0A381T3Z0</accession>
<feature type="transmembrane region" description="Helical" evidence="12">
    <location>
        <begin position="122"/>
        <end position="141"/>
    </location>
</feature>
<keyword evidence="4" id="KW-0479">Metal-binding</keyword>
<evidence type="ECO:0000313" key="13">
    <source>
        <dbReference type="EMBL" id="SVA10930.1"/>
    </source>
</evidence>
<protein>
    <recommendedName>
        <fullName evidence="14">Cytochrome oxidase assembly protein</fullName>
    </recommendedName>
</protein>
<keyword evidence="9 12" id="KW-0472">Membrane</keyword>
<evidence type="ECO:0000256" key="1">
    <source>
        <dbReference type="ARBA" id="ARBA00004141"/>
    </source>
</evidence>
<dbReference type="GO" id="GO:0016491">
    <property type="term" value="F:oxidoreductase activity"/>
    <property type="evidence" value="ECO:0007669"/>
    <property type="project" value="UniProtKB-KW"/>
</dbReference>
<evidence type="ECO:0008006" key="14">
    <source>
        <dbReference type="Google" id="ProtNLM"/>
    </source>
</evidence>
<dbReference type="GO" id="GO:0046872">
    <property type="term" value="F:metal ion binding"/>
    <property type="evidence" value="ECO:0007669"/>
    <property type="project" value="UniProtKB-KW"/>
</dbReference>
<evidence type="ECO:0000256" key="8">
    <source>
        <dbReference type="ARBA" id="ARBA00023133"/>
    </source>
</evidence>
<feature type="transmembrane region" description="Helical" evidence="12">
    <location>
        <begin position="93"/>
        <end position="116"/>
    </location>
</feature>
<keyword evidence="5 12" id="KW-1133">Transmembrane helix</keyword>
<keyword evidence="2" id="KW-1003">Cell membrane</keyword>
<dbReference type="Pfam" id="PF02628">
    <property type="entry name" value="COX15-CtaA"/>
    <property type="match status" value="1"/>
</dbReference>
<dbReference type="EMBL" id="UINC01003992">
    <property type="protein sequence ID" value="SVA10930.1"/>
    <property type="molecule type" value="Genomic_DNA"/>
</dbReference>
<evidence type="ECO:0000256" key="11">
    <source>
        <dbReference type="ARBA" id="ARBA00023444"/>
    </source>
</evidence>
<feature type="transmembrane region" description="Helical" evidence="12">
    <location>
        <begin position="212"/>
        <end position="233"/>
    </location>
</feature>
<dbReference type="GO" id="GO:0006784">
    <property type="term" value="P:heme A biosynthetic process"/>
    <property type="evidence" value="ECO:0007669"/>
    <property type="project" value="InterPro"/>
</dbReference>
<dbReference type="InterPro" id="IPR050450">
    <property type="entry name" value="COX15/CtaA_HemeA_synthase"/>
</dbReference>
<evidence type="ECO:0000256" key="10">
    <source>
        <dbReference type="ARBA" id="ARBA00023157"/>
    </source>
</evidence>
<feature type="transmembrane region" description="Helical" evidence="12">
    <location>
        <begin position="245"/>
        <end position="265"/>
    </location>
</feature>
<dbReference type="PANTHER" id="PTHR35457:SF1">
    <property type="entry name" value="HEME A SYNTHASE"/>
    <property type="match status" value="1"/>
</dbReference>
<keyword evidence="8" id="KW-0350">Heme biosynthesis</keyword>
<keyword evidence="7" id="KW-0408">Iron</keyword>
<evidence type="ECO:0000256" key="12">
    <source>
        <dbReference type="SAM" id="Phobius"/>
    </source>
</evidence>
<proteinExistence type="predicted"/>
<evidence type="ECO:0000256" key="4">
    <source>
        <dbReference type="ARBA" id="ARBA00022723"/>
    </source>
</evidence>
<name>A0A381T3Z0_9ZZZZ</name>
<keyword evidence="10" id="KW-1015">Disulfide bond</keyword>
<reference evidence="13" key="1">
    <citation type="submission" date="2018-05" db="EMBL/GenBank/DDBJ databases">
        <authorList>
            <person name="Lanie J.A."/>
            <person name="Ng W.-L."/>
            <person name="Kazmierczak K.M."/>
            <person name="Andrzejewski T.M."/>
            <person name="Davidsen T.M."/>
            <person name="Wayne K.J."/>
            <person name="Tettelin H."/>
            <person name="Glass J.I."/>
            <person name="Rusch D."/>
            <person name="Podicherti R."/>
            <person name="Tsui H.-C.T."/>
            <person name="Winkler M.E."/>
        </authorList>
    </citation>
    <scope>NUCLEOTIDE SEQUENCE</scope>
</reference>
<evidence type="ECO:0000256" key="3">
    <source>
        <dbReference type="ARBA" id="ARBA00022692"/>
    </source>
</evidence>
<evidence type="ECO:0000256" key="7">
    <source>
        <dbReference type="ARBA" id="ARBA00023004"/>
    </source>
</evidence>
<dbReference type="GO" id="GO:0016020">
    <property type="term" value="C:membrane"/>
    <property type="evidence" value="ECO:0007669"/>
    <property type="project" value="UniProtKB-SubCell"/>
</dbReference>
<dbReference type="PANTHER" id="PTHR35457">
    <property type="entry name" value="HEME A SYNTHASE"/>
    <property type="match status" value="1"/>
</dbReference>
<evidence type="ECO:0000256" key="5">
    <source>
        <dbReference type="ARBA" id="ARBA00022989"/>
    </source>
</evidence>
<keyword evidence="3 12" id="KW-0812">Transmembrane</keyword>
<feature type="transmembrane region" description="Helical" evidence="12">
    <location>
        <begin position="277"/>
        <end position="294"/>
    </location>
</feature>
<evidence type="ECO:0000256" key="2">
    <source>
        <dbReference type="ARBA" id="ARBA00022475"/>
    </source>
</evidence>
<feature type="transmembrane region" description="Helical" evidence="12">
    <location>
        <begin position="62"/>
        <end position="81"/>
    </location>
</feature>
<dbReference type="AlphaFoldDB" id="A0A381T3Z0"/>
<keyword evidence="6" id="KW-0560">Oxidoreductase</keyword>
<comment type="subcellular location">
    <subcellularLocation>
        <location evidence="1">Membrane</location>
        <topology evidence="1">Multi-pass membrane protein</topology>
    </subcellularLocation>
</comment>
<comment type="pathway">
    <text evidence="11">Porphyrin-containing compound metabolism.</text>
</comment>
<evidence type="ECO:0000256" key="6">
    <source>
        <dbReference type="ARBA" id="ARBA00023002"/>
    </source>
</evidence>
<feature type="transmembrane region" description="Helical" evidence="12">
    <location>
        <begin position="162"/>
        <end position="180"/>
    </location>
</feature>